<evidence type="ECO:0000256" key="1">
    <source>
        <dbReference type="SAM" id="MobiDB-lite"/>
    </source>
</evidence>
<accession>A0A1N6QXK5</accession>
<reference evidence="4" key="1">
    <citation type="submission" date="2017-01" db="EMBL/GenBank/DDBJ databases">
        <authorList>
            <person name="Varghese N."/>
            <person name="Submissions S."/>
        </authorList>
    </citation>
    <scope>NUCLEOTIDE SEQUENCE [LARGE SCALE GENOMIC DNA]</scope>
    <source>
        <strain evidence="4">UM1</strain>
    </source>
</reference>
<sequence>MKSIQLCTVGLLLVATAVSAQQQGSAAKKLYCWNEGGRRVCGDALPASAVDGARTEINSKSGLPGARIDRALTAEERAAQAALQAEAQAKADQAAAEARRDFALGESYDSEDALRQAFKIRYELVDEGLKTSKMAIVNQRRALLQMLQAAADVEMKNGKVPAKLAQNVLTQRASVLDAQESYRLQQQERGELDAKLNDALTRYRKAKGLDPVTGQAPAPTLTPIQAPPAG</sequence>
<protein>
    <recommendedName>
        <fullName evidence="5">DUF4124 domain-containing protein</fullName>
    </recommendedName>
</protein>
<dbReference type="AlphaFoldDB" id="A0A1N6QXK5"/>
<evidence type="ECO:0000256" key="2">
    <source>
        <dbReference type="SAM" id="SignalP"/>
    </source>
</evidence>
<feature type="signal peptide" evidence="2">
    <location>
        <begin position="1"/>
        <end position="20"/>
    </location>
</feature>
<keyword evidence="4" id="KW-1185">Reference proteome</keyword>
<feature type="region of interest" description="Disordered" evidence="1">
    <location>
        <begin position="207"/>
        <end position="230"/>
    </location>
</feature>
<dbReference type="RefSeq" id="WP_076585595.1">
    <property type="nucleotide sequence ID" value="NZ_FTLW01000002.1"/>
</dbReference>
<dbReference type="STRING" id="1604334.SAMN05421546_0832"/>
<evidence type="ECO:0008006" key="5">
    <source>
        <dbReference type="Google" id="ProtNLM"/>
    </source>
</evidence>
<dbReference type="EMBL" id="FTLW01000002">
    <property type="protein sequence ID" value="SIQ21298.1"/>
    <property type="molecule type" value="Genomic_DNA"/>
</dbReference>
<name>A0A1N6QXK5_9GAMM</name>
<gene>
    <name evidence="3" type="ORF">SAMN05421546_0832</name>
</gene>
<evidence type="ECO:0000313" key="3">
    <source>
        <dbReference type="EMBL" id="SIQ21298.1"/>
    </source>
</evidence>
<proteinExistence type="predicted"/>
<dbReference type="OrthoDB" id="5966355at2"/>
<dbReference type="Proteomes" id="UP000241788">
    <property type="component" value="Unassembled WGS sequence"/>
</dbReference>
<organism evidence="3 4">
    <name type="scientific">Solilutibacter tolerans</name>
    <dbReference type="NCBI Taxonomy" id="1604334"/>
    <lineage>
        <taxon>Bacteria</taxon>
        <taxon>Pseudomonadati</taxon>
        <taxon>Pseudomonadota</taxon>
        <taxon>Gammaproteobacteria</taxon>
        <taxon>Lysobacterales</taxon>
        <taxon>Lysobacteraceae</taxon>
        <taxon>Solilutibacter</taxon>
    </lineage>
</organism>
<feature type="chain" id="PRO_5013292043" description="DUF4124 domain-containing protein" evidence="2">
    <location>
        <begin position="21"/>
        <end position="230"/>
    </location>
</feature>
<evidence type="ECO:0000313" key="4">
    <source>
        <dbReference type="Proteomes" id="UP000241788"/>
    </source>
</evidence>
<keyword evidence="2" id="KW-0732">Signal</keyword>